<dbReference type="STRING" id="430453.SAMN04487962_10966"/>
<proteinExistence type="predicted"/>
<dbReference type="EMBL" id="FOHZ01000009">
    <property type="protein sequence ID" value="SET41760.1"/>
    <property type="molecule type" value="Genomic_DNA"/>
</dbReference>
<sequence>MQAIIPVHVLRISCIVLVAVVLVAVVLGACSSTRLAYRFADQGVLWWVDDYITLTGDQKSALRNDLEALKAWHCETELPRYSAWLGELSQEMANGELPPERIEFHRQQVADFAEPLATRIVPMATRVLTGLSDEQVTELKSNMDREQEERKQEYLGAGSREKSAERVTERAERWLGTLNERQQAIIKDWTAGRQEQTRIWLEGRGRWQKALAGMLEDRNQPDFDARLRDLILNAPDYQGEAYRNMLETNTRDLTQLTHDLLQAADERHWQTLQQNTASLKQDVTALACTLPD</sequence>
<dbReference type="OrthoDB" id="5767052at2"/>
<organism evidence="2 3">
    <name type="scientific">Marinobacter segnicrescens</name>
    <dbReference type="NCBI Taxonomy" id="430453"/>
    <lineage>
        <taxon>Bacteria</taxon>
        <taxon>Pseudomonadati</taxon>
        <taxon>Pseudomonadota</taxon>
        <taxon>Gammaproteobacteria</taxon>
        <taxon>Pseudomonadales</taxon>
        <taxon>Marinobacteraceae</taxon>
        <taxon>Marinobacter</taxon>
    </lineage>
</organism>
<gene>
    <name evidence="2" type="ORF">SAMN04487962_10966</name>
</gene>
<protein>
    <recommendedName>
        <fullName evidence="4">DUF3549 domain-containing protein</fullName>
    </recommendedName>
</protein>
<accession>A0A1I0E9R1</accession>
<evidence type="ECO:0000256" key="1">
    <source>
        <dbReference type="SAM" id="MobiDB-lite"/>
    </source>
</evidence>
<name>A0A1I0E9R1_9GAMM</name>
<dbReference type="AlphaFoldDB" id="A0A1I0E9R1"/>
<evidence type="ECO:0008006" key="4">
    <source>
        <dbReference type="Google" id="ProtNLM"/>
    </source>
</evidence>
<feature type="compositionally biased region" description="Basic and acidic residues" evidence="1">
    <location>
        <begin position="141"/>
        <end position="163"/>
    </location>
</feature>
<evidence type="ECO:0000313" key="2">
    <source>
        <dbReference type="EMBL" id="SET41760.1"/>
    </source>
</evidence>
<dbReference type="InterPro" id="IPR016875">
    <property type="entry name" value="UCP028200"/>
</dbReference>
<feature type="region of interest" description="Disordered" evidence="1">
    <location>
        <begin position="138"/>
        <end position="163"/>
    </location>
</feature>
<reference evidence="3" key="1">
    <citation type="submission" date="2016-10" db="EMBL/GenBank/DDBJ databases">
        <authorList>
            <person name="Varghese N."/>
            <person name="Submissions S."/>
        </authorList>
    </citation>
    <scope>NUCLEOTIDE SEQUENCE [LARGE SCALE GENOMIC DNA]</scope>
    <source>
        <strain evidence="3">CGMCC 1.6489</strain>
    </source>
</reference>
<dbReference type="PIRSF" id="PIRSF028200">
    <property type="entry name" value="UCP028200"/>
    <property type="match status" value="1"/>
</dbReference>
<keyword evidence="3" id="KW-1185">Reference proteome</keyword>
<evidence type="ECO:0000313" key="3">
    <source>
        <dbReference type="Proteomes" id="UP000198762"/>
    </source>
</evidence>
<dbReference type="Pfam" id="PF19795">
    <property type="entry name" value="DUF6279"/>
    <property type="match status" value="1"/>
</dbReference>
<dbReference type="Proteomes" id="UP000198762">
    <property type="component" value="Unassembled WGS sequence"/>
</dbReference>
<dbReference type="RefSeq" id="WP_091851633.1">
    <property type="nucleotide sequence ID" value="NZ_FOHZ01000009.1"/>
</dbReference>